<proteinExistence type="predicted"/>
<accession>A0A448WDF9</accession>
<organism evidence="1 2">
    <name type="scientific">Protopolystoma xenopodis</name>
    <dbReference type="NCBI Taxonomy" id="117903"/>
    <lineage>
        <taxon>Eukaryota</taxon>
        <taxon>Metazoa</taxon>
        <taxon>Spiralia</taxon>
        <taxon>Lophotrochozoa</taxon>
        <taxon>Platyhelminthes</taxon>
        <taxon>Monogenea</taxon>
        <taxon>Polyopisthocotylea</taxon>
        <taxon>Polystomatidea</taxon>
        <taxon>Polystomatidae</taxon>
        <taxon>Protopolystoma</taxon>
    </lineage>
</organism>
<dbReference type="AlphaFoldDB" id="A0A448WDF9"/>
<comment type="caution">
    <text evidence="1">The sequence shown here is derived from an EMBL/GenBank/DDBJ whole genome shotgun (WGS) entry which is preliminary data.</text>
</comment>
<gene>
    <name evidence="1" type="ORF">PXEA_LOCUS2464</name>
</gene>
<name>A0A448WDF9_9PLAT</name>
<protein>
    <submittedName>
        <fullName evidence="1">Uncharacterized protein</fullName>
    </submittedName>
</protein>
<sequence length="165" mass="19350">MCEFRDIDTEYGQHCFSETTKSLKLGGESDERIIRRFYPREIPTSELERDEKINFEKGYLKEELYDEEYVTEEELREEDTPGKFKNYVQLPGIGQSANELKGCIRQFVQRNNNGDERLWHTDKRGIFGKNMNAEKLVCADRYEQETSDQIDSFHCMPSSGKPAVE</sequence>
<keyword evidence="2" id="KW-1185">Reference proteome</keyword>
<dbReference type="Proteomes" id="UP000784294">
    <property type="component" value="Unassembled WGS sequence"/>
</dbReference>
<evidence type="ECO:0000313" key="1">
    <source>
        <dbReference type="EMBL" id="VEL09024.1"/>
    </source>
</evidence>
<evidence type="ECO:0000313" key="2">
    <source>
        <dbReference type="Proteomes" id="UP000784294"/>
    </source>
</evidence>
<dbReference type="EMBL" id="CAAALY010005282">
    <property type="protein sequence ID" value="VEL09024.1"/>
    <property type="molecule type" value="Genomic_DNA"/>
</dbReference>
<reference evidence="1" key="1">
    <citation type="submission" date="2018-11" db="EMBL/GenBank/DDBJ databases">
        <authorList>
            <consortium name="Pathogen Informatics"/>
        </authorList>
    </citation>
    <scope>NUCLEOTIDE SEQUENCE</scope>
</reference>